<feature type="compositionally biased region" description="Basic and acidic residues" evidence="1">
    <location>
        <begin position="8"/>
        <end position="21"/>
    </location>
</feature>
<dbReference type="EMBL" id="JBJQND010000001">
    <property type="protein sequence ID" value="KAL3890884.1"/>
    <property type="molecule type" value="Genomic_DNA"/>
</dbReference>
<gene>
    <name evidence="2" type="ORF">ACJMK2_003156</name>
</gene>
<comment type="caution">
    <text evidence="2">The sequence shown here is derived from an EMBL/GenBank/DDBJ whole genome shotgun (WGS) entry which is preliminary data.</text>
</comment>
<organism evidence="2 3">
    <name type="scientific">Sinanodonta woodiana</name>
    <name type="common">Chinese pond mussel</name>
    <name type="synonym">Anodonta woodiana</name>
    <dbReference type="NCBI Taxonomy" id="1069815"/>
    <lineage>
        <taxon>Eukaryota</taxon>
        <taxon>Metazoa</taxon>
        <taxon>Spiralia</taxon>
        <taxon>Lophotrochozoa</taxon>
        <taxon>Mollusca</taxon>
        <taxon>Bivalvia</taxon>
        <taxon>Autobranchia</taxon>
        <taxon>Heteroconchia</taxon>
        <taxon>Palaeoheterodonta</taxon>
        <taxon>Unionida</taxon>
        <taxon>Unionoidea</taxon>
        <taxon>Unionidae</taxon>
        <taxon>Unioninae</taxon>
        <taxon>Sinanodonta</taxon>
    </lineage>
</organism>
<evidence type="ECO:0000313" key="2">
    <source>
        <dbReference type="EMBL" id="KAL3890884.1"/>
    </source>
</evidence>
<dbReference type="Proteomes" id="UP001634394">
    <property type="component" value="Unassembled WGS sequence"/>
</dbReference>
<evidence type="ECO:0000256" key="1">
    <source>
        <dbReference type="SAM" id="MobiDB-lite"/>
    </source>
</evidence>
<dbReference type="AlphaFoldDB" id="A0ABD3XXD2"/>
<name>A0ABD3XXD2_SINWO</name>
<evidence type="ECO:0000313" key="3">
    <source>
        <dbReference type="Proteomes" id="UP001634394"/>
    </source>
</evidence>
<reference evidence="2 3" key="1">
    <citation type="submission" date="2024-11" db="EMBL/GenBank/DDBJ databases">
        <title>Chromosome-level genome assembly of the freshwater bivalve Anodonta woodiana.</title>
        <authorList>
            <person name="Chen X."/>
        </authorList>
    </citation>
    <scope>NUCLEOTIDE SEQUENCE [LARGE SCALE GENOMIC DNA]</scope>
    <source>
        <strain evidence="2">MN2024</strain>
        <tissue evidence="2">Gills</tissue>
    </source>
</reference>
<proteinExistence type="predicted"/>
<protein>
    <submittedName>
        <fullName evidence="2">Uncharacterized protein</fullName>
    </submittedName>
</protein>
<feature type="region of interest" description="Disordered" evidence="1">
    <location>
        <begin position="1"/>
        <end position="21"/>
    </location>
</feature>
<sequence>MKKTLQNKNDKCSDKLRRMNDSKAMADELDRKVNDAERKEIKSVDEQHLLLKKVLEEEVANVKGRIQNVYHDLRQQTKVFKTCVEEEFVTCYNAQETVQEITGQGTDIDIIRNGPNLEQLLSASISKTDPTYTTCLRNKLFSPSPIDARKLIHLIGIIKEYTGAVSITSRKKSSQFPPLLTNVVFVVET</sequence>
<keyword evidence="3" id="KW-1185">Reference proteome</keyword>
<accession>A0ABD3XXD2</accession>